<comment type="caution">
    <text evidence="2">The sequence shown here is derived from an EMBL/GenBank/DDBJ whole genome shotgun (WGS) entry which is preliminary data.</text>
</comment>
<reference evidence="2" key="1">
    <citation type="submission" date="2023-03" db="EMBL/GenBank/DDBJ databases">
        <title>Massive genome expansion in bonnet fungi (Mycena s.s.) driven by repeated elements and novel gene families across ecological guilds.</title>
        <authorList>
            <consortium name="Lawrence Berkeley National Laboratory"/>
            <person name="Harder C.B."/>
            <person name="Miyauchi S."/>
            <person name="Viragh M."/>
            <person name="Kuo A."/>
            <person name="Thoen E."/>
            <person name="Andreopoulos B."/>
            <person name="Lu D."/>
            <person name="Skrede I."/>
            <person name="Drula E."/>
            <person name="Henrissat B."/>
            <person name="Morin E."/>
            <person name="Kohler A."/>
            <person name="Barry K."/>
            <person name="LaButti K."/>
            <person name="Morin E."/>
            <person name="Salamov A."/>
            <person name="Lipzen A."/>
            <person name="Mereny Z."/>
            <person name="Hegedus B."/>
            <person name="Baldrian P."/>
            <person name="Stursova M."/>
            <person name="Weitz H."/>
            <person name="Taylor A."/>
            <person name="Grigoriev I.V."/>
            <person name="Nagy L.G."/>
            <person name="Martin F."/>
            <person name="Kauserud H."/>
        </authorList>
    </citation>
    <scope>NUCLEOTIDE SEQUENCE</scope>
    <source>
        <strain evidence="2">CBHHK067</strain>
    </source>
</reference>
<dbReference type="EMBL" id="JARKIE010000100">
    <property type="protein sequence ID" value="KAJ7686001.1"/>
    <property type="molecule type" value="Genomic_DNA"/>
</dbReference>
<evidence type="ECO:0000313" key="2">
    <source>
        <dbReference type="EMBL" id="KAJ7686001.1"/>
    </source>
</evidence>
<keyword evidence="3" id="KW-1185">Reference proteome</keyword>
<evidence type="ECO:0000313" key="3">
    <source>
        <dbReference type="Proteomes" id="UP001221757"/>
    </source>
</evidence>
<name>A0AAD7GDN9_MYCRO</name>
<sequence>MIATSHIKRATSINNPQTTLLVVAPDVEAPNSLFLSLVLPLNCPTLKTSRRRPTVAQRHADSGGEESDDPGLIPAIFAQALDIVQKIVGIPVKQFPNDAAIACTRRRPVALQRLDVRDLVTFSLIATGARSNRREKWETNATPVGFASGEHFIIETSTRALLCYFPDRTMPNEVGRTLRAAQESVANMRWVEGLQSAAVRKTASLFALPSRWAVEAKEIFFCRGQEEYIRIHASANERKQ</sequence>
<accession>A0AAD7GDN9</accession>
<evidence type="ECO:0000256" key="1">
    <source>
        <dbReference type="SAM" id="MobiDB-lite"/>
    </source>
</evidence>
<dbReference type="Proteomes" id="UP001221757">
    <property type="component" value="Unassembled WGS sequence"/>
</dbReference>
<feature type="region of interest" description="Disordered" evidence="1">
    <location>
        <begin position="49"/>
        <end position="70"/>
    </location>
</feature>
<dbReference type="AlphaFoldDB" id="A0AAD7GDN9"/>
<proteinExistence type="predicted"/>
<gene>
    <name evidence="2" type="ORF">B0H17DRAFT_1137199</name>
</gene>
<organism evidence="2 3">
    <name type="scientific">Mycena rosella</name>
    <name type="common">Pink bonnet</name>
    <name type="synonym">Agaricus rosellus</name>
    <dbReference type="NCBI Taxonomy" id="1033263"/>
    <lineage>
        <taxon>Eukaryota</taxon>
        <taxon>Fungi</taxon>
        <taxon>Dikarya</taxon>
        <taxon>Basidiomycota</taxon>
        <taxon>Agaricomycotina</taxon>
        <taxon>Agaricomycetes</taxon>
        <taxon>Agaricomycetidae</taxon>
        <taxon>Agaricales</taxon>
        <taxon>Marasmiineae</taxon>
        <taxon>Mycenaceae</taxon>
        <taxon>Mycena</taxon>
    </lineage>
</organism>
<protein>
    <submittedName>
        <fullName evidence="2">Uncharacterized protein</fullName>
    </submittedName>
</protein>